<dbReference type="Proteomes" id="UP000008744">
    <property type="component" value="Unassembled WGS sequence"/>
</dbReference>
<accession>B4GSC4</accession>
<evidence type="ECO:0000256" key="2">
    <source>
        <dbReference type="ARBA" id="ARBA00006462"/>
    </source>
</evidence>
<dbReference type="InterPro" id="IPR026050">
    <property type="entry name" value="C1GALT1/C1GALT1_chp1"/>
</dbReference>
<evidence type="ECO:0000256" key="1">
    <source>
        <dbReference type="ARBA" id="ARBA00004606"/>
    </source>
</evidence>
<keyword evidence="3" id="KW-0812">Transmembrane</keyword>
<evidence type="ECO:0000313" key="8">
    <source>
        <dbReference type="EMBL" id="EDW25671.1"/>
    </source>
</evidence>
<keyword evidence="4" id="KW-0735">Signal-anchor</keyword>
<name>B4GSC4_DROPE</name>
<dbReference type="AlphaFoldDB" id="B4GSC4"/>
<dbReference type="GO" id="GO:0016266">
    <property type="term" value="P:protein O-linked glycosylation via N-acetyl-galactosamine"/>
    <property type="evidence" value="ECO:0007669"/>
    <property type="project" value="EnsemblMetazoa"/>
</dbReference>
<dbReference type="GO" id="GO:0016020">
    <property type="term" value="C:membrane"/>
    <property type="evidence" value="ECO:0007669"/>
    <property type="project" value="UniProtKB-SubCell"/>
</dbReference>
<protein>
    <submittedName>
        <fullName evidence="8">GL26714</fullName>
    </submittedName>
</protein>
<reference evidence="8 9" key="1">
    <citation type="journal article" date="2007" name="Nature">
        <title>Evolution of genes and genomes on the Drosophila phylogeny.</title>
        <authorList>
            <consortium name="Drosophila 12 Genomes Consortium"/>
            <person name="Clark A.G."/>
            <person name="Eisen M.B."/>
            <person name="Smith D.R."/>
            <person name="Bergman C.M."/>
            <person name="Oliver B."/>
            <person name="Markow T.A."/>
            <person name="Kaufman T.C."/>
            <person name="Kellis M."/>
            <person name="Gelbart W."/>
            <person name="Iyer V.N."/>
            <person name="Pollard D.A."/>
            <person name="Sackton T.B."/>
            <person name="Larracuente A.M."/>
            <person name="Singh N.D."/>
            <person name="Abad J.P."/>
            <person name="Abt D.N."/>
            <person name="Adryan B."/>
            <person name="Aguade M."/>
            <person name="Akashi H."/>
            <person name="Anderson W.W."/>
            <person name="Aquadro C.F."/>
            <person name="Ardell D.H."/>
            <person name="Arguello R."/>
            <person name="Artieri C.G."/>
            <person name="Barbash D.A."/>
            <person name="Barker D."/>
            <person name="Barsanti P."/>
            <person name="Batterham P."/>
            <person name="Batzoglou S."/>
            <person name="Begun D."/>
            <person name="Bhutkar A."/>
            <person name="Blanco E."/>
            <person name="Bosak S.A."/>
            <person name="Bradley R.K."/>
            <person name="Brand A.D."/>
            <person name="Brent M.R."/>
            <person name="Brooks A.N."/>
            <person name="Brown R.H."/>
            <person name="Butlin R.K."/>
            <person name="Caggese C."/>
            <person name="Calvi B.R."/>
            <person name="Bernardo de Carvalho A."/>
            <person name="Caspi A."/>
            <person name="Castrezana S."/>
            <person name="Celniker S.E."/>
            <person name="Chang J.L."/>
            <person name="Chapple C."/>
            <person name="Chatterji S."/>
            <person name="Chinwalla A."/>
            <person name="Civetta A."/>
            <person name="Clifton S.W."/>
            <person name="Comeron J.M."/>
            <person name="Costello J.C."/>
            <person name="Coyne J.A."/>
            <person name="Daub J."/>
            <person name="David R.G."/>
            <person name="Delcher A.L."/>
            <person name="Delehaunty K."/>
            <person name="Do C.B."/>
            <person name="Ebling H."/>
            <person name="Edwards K."/>
            <person name="Eickbush T."/>
            <person name="Evans J.D."/>
            <person name="Filipski A."/>
            <person name="Findeiss S."/>
            <person name="Freyhult E."/>
            <person name="Fulton L."/>
            <person name="Fulton R."/>
            <person name="Garcia A.C."/>
            <person name="Gardiner A."/>
            <person name="Garfield D.A."/>
            <person name="Garvin B.E."/>
            <person name="Gibson G."/>
            <person name="Gilbert D."/>
            <person name="Gnerre S."/>
            <person name="Godfrey J."/>
            <person name="Good R."/>
            <person name="Gotea V."/>
            <person name="Gravely B."/>
            <person name="Greenberg A.J."/>
            <person name="Griffiths-Jones S."/>
            <person name="Gross S."/>
            <person name="Guigo R."/>
            <person name="Gustafson E.A."/>
            <person name="Haerty W."/>
            <person name="Hahn M.W."/>
            <person name="Halligan D.L."/>
            <person name="Halpern A.L."/>
            <person name="Halter G.M."/>
            <person name="Han M.V."/>
            <person name="Heger A."/>
            <person name="Hillier L."/>
            <person name="Hinrichs A.S."/>
            <person name="Holmes I."/>
            <person name="Hoskins R.A."/>
            <person name="Hubisz M.J."/>
            <person name="Hultmark D."/>
            <person name="Huntley M.A."/>
            <person name="Jaffe D.B."/>
            <person name="Jagadeeshan S."/>
            <person name="Jeck W.R."/>
            <person name="Johnson J."/>
            <person name="Jones C.D."/>
            <person name="Jordan W.C."/>
            <person name="Karpen G.H."/>
            <person name="Kataoka E."/>
            <person name="Keightley P.D."/>
            <person name="Kheradpour P."/>
            <person name="Kirkness E.F."/>
            <person name="Koerich L.B."/>
            <person name="Kristiansen K."/>
            <person name="Kudrna D."/>
            <person name="Kulathinal R.J."/>
            <person name="Kumar S."/>
            <person name="Kwok R."/>
            <person name="Lander E."/>
            <person name="Langley C.H."/>
            <person name="Lapoint R."/>
            <person name="Lazzaro B.P."/>
            <person name="Lee S.J."/>
            <person name="Levesque L."/>
            <person name="Li R."/>
            <person name="Lin C.F."/>
            <person name="Lin M.F."/>
            <person name="Lindblad-Toh K."/>
            <person name="Llopart A."/>
            <person name="Long M."/>
            <person name="Low L."/>
            <person name="Lozovsky E."/>
            <person name="Lu J."/>
            <person name="Luo M."/>
            <person name="Machado C.A."/>
            <person name="Makalowski W."/>
            <person name="Marzo M."/>
            <person name="Matsuda M."/>
            <person name="Matzkin L."/>
            <person name="McAllister B."/>
            <person name="McBride C.S."/>
            <person name="McKernan B."/>
            <person name="McKernan K."/>
            <person name="Mendez-Lago M."/>
            <person name="Minx P."/>
            <person name="Mollenhauer M.U."/>
            <person name="Montooth K."/>
            <person name="Mount S.M."/>
            <person name="Mu X."/>
            <person name="Myers E."/>
            <person name="Negre B."/>
            <person name="Newfeld S."/>
            <person name="Nielsen R."/>
            <person name="Noor M.A."/>
            <person name="O'Grady P."/>
            <person name="Pachter L."/>
            <person name="Papaceit M."/>
            <person name="Parisi M.J."/>
            <person name="Parisi M."/>
            <person name="Parts L."/>
            <person name="Pedersen J.S."/>
            <person name="Pesole G."/>
            <person name="Phillippy A.M."/>
            <person name="Ponting C.P."/>
            <person name="Pop M."/>
            <person name="Porcelli D."/>
            <person name="Powell J.R."/>
            <person name="Prohaska S."/>
            <person name="Pruitt K."/>
            <person name="Puig M."/>
            <person name="Quesneville H."/>
            <person name="Ram K.R."/>
            <person name="Rand D."/>
            <person name="Rasmussen M.D."/>
            <person name="Reed L.K."/>
            <person name="Reenan R."/>
            <person name="Reily A."/>
            <person name="Remington K.A."/>
            <person name="Rieger T.T."/>
            <person name="Ritchie M.G."/>
            <person name="Robin C."/>
            <person name="Rogers Y.H."/>
            <person name="Rohde C."/>
            <person name="Rozas J."/>
            <person name="Rubenfield M.J."/>
            <person name="Ruiz A."/>
            <person name="Russo S."/>
            <person name="Salzberg S.L."/>
            <person name="Sanchez-Gracia A."/>
            <person name="Saranga D.J."/>
            <person name="Sato H."/>
            <person name="Schaeffer S.W."/>
            <person name="Schatz M.C."/>
            <person name="Schlenke T."/>
            <person name="Schwartz R."/>
            <person name="Segarra C."/>
            <person name="Singh R.S."/>
            <person name="Sirot L."/>
            <person name="Sirota M."/>
            <person name="Sisneros N.B."/>
            <person name="Smith C.D."/>
            <person name="Smith T.F."/>
            <person name="Spieth J."/>
            <person name="Stage D.E."/>
            <person name="Stark A."/>
            <person name="Stephan W."/>
            <person name="Strausberg R.L."/>
            <person name="Strempel S."/>
            <person name="Sturgill D."/>
            <person name="Sutton G."/>
            <person name="Sutton G.G."/>
            <person name="Tao W."/>
            <person name="Teichmann S."/>
            <person name="Tobari Y.N."/>
            <person name="Tomimura Y."/>
            <person name="Tsolas J.M."/>
            <person name="Valente V.L."/>
            <person name="Venter E."/>
            <person name="Venter J.C."/>
            <person name="Vicario S."/>
            <person name="Vieira F.G."/>
            <person name="Vilella A.J."/>
            <person name="Villasante A."/>
            <person name="Walenz B."/>
            <person name="Wang J."/>
            <person name="Wasserman M."/>
            <person name="Watts T."/>
            <person name="Wilson D."/>
            <person name="Wilson R.K."/>
            <person name="Wing R.A."/>
            <person name="Wolfner M.F."/>
            <person name="Wong A."/>
            <person name="Wong G.K."/>
            <person name="Wu C.I."/>
            <person name="Wu G."/>
            <person name="Yamamoto D."/>
            <person name="Yang H.P."/>
            <person name="Yang S.P."/>
            <person name="Yorke J.A."/>
            <person name="Yoshida K."/>
            <person name="Zdobnov E."/>
            <person name="Zhang P."/>
            <person name="Zhang Y."/>
            <person name="Zimin A.V."/>
            <person name="Baldwin J."/>
            <person name="Abdouelleil A."/>
            <person name="Abdulkadir J."/>
            <person name="Abebe A."/>
            <person name="Abera B."/>
            <person name="Abreu J."/>
            <person name="Acer S.C."/>
            <person name="Aftuck L."/>
            <person name="Alexander A."/>
            <person name="An P."/>
            <person name="Anderson E."/>
            <person name="Anderson S."/>
            <person name="Arachi H."/>
            <person name="Azer M."/>
            <person name="Bachantsang P."/>
            <person name="Barry A."/>
            <person name="Bayul T."/>
            <person name="Berlin A."/>
            <person name="Bessette D."/>
            <person name="Bloom T."/>
            <person name="Blye J."/>
            <person name="Boguslavskiy L."/>
            <person name="Bonnet C."/>
            <person name="Boukhgalter B."/>
            <person name="Bourzgui I."/>
            <person name="Brown A."/>
            <person name="Cahill P."/>
            <person name="Channer S."/>
            <person name="Cheshatsang Y."/>
            <person name="Chuda L."/>
            <person name="Citroen M."/>
            <person name="Collymore A."/>
            <person name="Cooke P."/>
            <person name="Costello M."/>
            <person name="D'Aco K."/>
            <person name="Daza R."/>
            <person name="De Haan G."/>
            <person name="DeGray S."/>
            <person name="DeMaso C."/>
            <person name="Dhargay N."/>
            <person name="Dooley K."/>
            <person name="Dooley E."/>
            <person name="Doricent M."/>
            <person name="Dorje P."/>
            <person name="Dorjee K."/>
            <person name="Dupes A."/>
            <person name="Elong R."/>
            <person name="Falk J."/>
            <person name="Farina A."/>
            <person name="Faro S."/>
            <person name="Ferguson D."/>
            <person name="Fisher S."/>
            <person name="Foley C.D."/>
            <person name="Franke A."/>
            <person name="Friedrich D."/>
            <person name="Gadbois L."/>
            <person name="Gearin G."/>
            <person name="Gearin C.R."/>
            <person name="Giannoukos G."/>
            <person name="Goode T."/>
            <person name="Graham J."/>
            <person name="Grandbois E."/>
            <person name="Grewal S."/>
            <person name="Gyaltsen K."/>
            <person name="Hafez N."/>
            <person name="Hagos B."/>
            <person name="Hall J."/>
            <person name="Henson C."/>
            <person name="Hollinger A."/>
            <person name="Honan T."/>
            <person name="Huard M.D."/>
            <person name="Hughes L."/>
            <person name="Hurhula B."/>
            <person name="Husby M.E."/>
            <person name="Kamat A."/>
            <person name="Kanga B."/>
            <person name="Kashin S."/>
            <person name="Khazanovich D."/>
            <person name="Kisner P."/>
            <person name="Lance K."/>
            <person name="Lara M."/>
            <person name="Lee W."/>
            <person name="Lennon N."/>
            <person name="Letendre F."/>
            <person name="LeVine R."/>
            <person name="Lipovsky A."/>
            <person name="Liu X."/>
            <person name="Liu J."/>
            <person name="Liu S."/>
            <person name="Lokyitsang T."/>
            <person name="Lokyitsang Y."/>
            <person name="Lubonja R."/>
            <person name="Lui A."/>
            <person name="MacDonald P."/>
            <person name="Magnisalis V."/>
            <person name="Maru K."/>
            <person name="Matthews C."/>
            <person name="McCusker W."/>
            <person name="McDonough S."/>
            <person name="Mehta T."/>
            <person name="Meldrim J."/>
            <person name="Meneus L."/>
            <person name="Mihai O."/>
            <person name="Mihalev A."/>
            <person name="Mihova T."/>
            <person name="Mittelman R."/>
            <person name="Mlenga V."/>
            <person name="Montmayeur A."/>
            <person name="Mulrain L."/>
            <person name="Navidi A."/>
            <person name="Naylor J."/>
            <person name="Negash T."/>
            <person name="Nguyen T."/>
            <person name="Nguyen N."/>
            <person name="Nicol R."/>
            <person name="Norbu C."/>
            <person name="Norbu N."/>
            <person name="Novod N."/>
            <person name="O'Neill B."/>
            <person name="Osman S."/>
            <person name="Markiewicz E."/>
            <person name="Oyono O.L."/>
            <person name="Patti C."/>
            <person name="Phunkhang P."/>
            <person name="Pierre F."/>
            <person name="Priest M."/>
            <person name="Raghuraman S."/>
            <person name="Rege F."/>
            <person name="Reyes R."/>
            <person name="Rise C."/>
            <person name="Rogov P."/>
            <person name="Ross K."/>
            <person name="Ryan E."/>
            <person name="Settipalli S."/>
            <person name="Shea T."/>
            <person name="Sherpa N."/>
            <person name="Shi L."/>
            <person name="Shih D."/>
            <person name="Sparrow T."/>
            <person name="Spaulding J."/>
            <person name="Stalker J."/>
            <person name="Stange-Thomann N."/>
            <person name="Stavropoulos S."/>
            <person name="Stone C."/>
            <person name="Strader C."/>
            <person name="Tesfaye S."/>
            <person name="Thomson T."/>
            <person name="Thoulutsang Y."/>
            <person name="Thoulutsang D."/>
            <person name="Topham K."/>
            <person name="Topping I."/>
            <person name="Tsamla T."/>
            <person name="Vassiliev H."/>
            <person name="Vo A."/>
            <person name="Wangchuk T."/>
            <person name="Wangdi T."/>
            <person name="Weiand M."/>
            <person name="Wilkinson J."/>
            <person name="Wilson A."/>
            <person name="Yadav S."/>
            <person name="Young G."/>
            <person name="Yu Q."/>
            <person name="Zembek L."/>
            <person name="Zhong D."/>
            <person name="Zimmer A."/>
            <person name="Zwirko Z."/>
            <person name="Jaffe D.B."/>
            <person name="Alvarez P."/>
            <person name="Brockman W."/>
            <person name="Butler J."/>
            <person name="Chin C."/>
            <person name="Gnerre S."/>
            <person name="Grabherr M."/>
            <person name="Kleber M."/>
            <person name="Mauceli E."/>
            <person name="MacCallum I."/>
        </authorList>
    </citation>
    <scope>NUCLEOTIDE SEQUENCE [LARGE SCALE GENOMIC DNA]</scope>
    <source>
        <strain evidence="9">MSH-3 / Tucson 14011-0111.49</strain>
    </source>
</reference>
<dbReference type="STRING" id="7234.B4GSC4"/>
<dbReference type="OrthoDB" id="414175at2759"/>
<evidence type="ECO:0000256" key="6">
    <source>
        <dbReference type="ARBA" id="ARBA00023136"/>
    </source>
</evidence>
<comment type="similarity">
    <text evidence="2">Belongs to the glycosyltransferase 31 family. Beta3-Gal-T subfamily.</text>
</comment>
<dbReference type="GO" id="GO:0055001">
    <property type="term" value="P:muscle cell development"/>
    <property type="evidence" value="ECO:0007669"/>
    <property type="project" value="EnsemblMetazoa"/>
</dbReference>
<sequence>MENLRHMLYPYSSAMPIYFNSPGIVMSRAFHRRVVELSLPNPSLCEPKDAGATMVKLKKCIDTPKVMAGKSMDAKGRRRIYLIDPQGTFANNAVSFNYVQVRNMFYFDYMIYSLKVFGRDLILKALPDKIHPLKMQKDHKLRPEDVSKEGPHADYA</sequence>
<keyword evidence="9" id="KW-1185">Reference proteome</keyword>
<dbReference type="GO" id="GO:0051489">
    <property type="term" value="P:regulation of filopodium assembly"/>
    <property type="evidence" value="ECO:0007669"/>
    <property type="project" value="EnsemblMetazoa"/>
</dbReference>
<keyword evidence="5" id="KW-1133">Transmembrane helix</keyword>
<evidence type="ECO:0000256" key="7">
    <source>
        <dbReference type="SAM" id="MobiDB-lite"/>
    </source>
</evidence>
<dbReference type="HOGENOM" id="CLU_1688588_0_0_1"/>
<keyword evidence="6" id="KW-0472">Membrane</keyword>
<dbReference type="GO" id="GO:0009247">
    <property type="term" value="P:glycolipid biosynthetic process"/>
    <property type="evidence" value="ECO:0007669"/>
    <property type="project" value="EnsemblMetazoa"/>
</dbReference>
<dbReference type="GO" id="GO:0042803">
    <property type="term" value="F:protein homodimerization activity"/>
    <property type="evidence" value="ECO:0007669"/>
    <property type="project" value="EnsemblMetazoa"/>
</dbReference>
<organism evidence="9">
    <name type="scientific">Drosophila persimilis</name>
    <name type="common">Fruit fly</name>
    <dbReference type="NCBI Taxonomy" id="7234"/>
    <lineage>
        <taxon>Eukaryota</taxon>
        <taxon>Metazoa</taxon>
        <taxon>Ecdysozoa</taxon>
        <taxon>Arthropoda</taxon>
        <taxon>Hexapoda</taxon>
        <taxon>Insecta</taxon>
        <taxon>Pterygota</taxon>
        <taxon>Neoptera</taxon>
        <taxon>Endopterygota</taxon>
        <taxon>Diptera</taxon>
        <taxon>Brachycera</taxon>
        <taxon>Muscomorpha</taxon>
        <taxon>Ephydroidea</taxon>
        <taxon>Drosophilidae</taxon>
        <taxon>Drosophila</taxon>
        <taxon>Sophophora</taxon>
    </lineage>
</organism>
<comment type="subcellular location">
    <subcellularLocation>
        <location evidence="1">Membrane</location>
        <topology evidence="1">Single-pass type II membrane protein</topology>
    </subcellularLocation>
</comment>
<proteinExistence type="inferred from homology"/>
<feature type="region of interest" description="Disordered" evidence="7">
    <location>
        <begin position="137"/>
        <end position="156"/>
    </location>
</feature>
<evidence type="ECO:0000256" key="5">
    <source>
        <dbReference type="ARBA" id="ARBA00022989"/>
    </source>
</evidence>
<dbReference type="PANTHER" id="PTHR23033">
    <property type="entry name" value="BETA1,3-GALACTOSYLTRANSFERASE"/>
    <property type="match status" value="1"/>
</dbReference>
<dbReference type="GO" id="GO:0007528">
    <property type="term" value="P:neuromuscular junction development"/>
    <property type="evidence" value="ECO:0007669"/>
    <property type="project" value="EnsemblMetazoa"/>
</dbReference>
<dbReference type="GO" id="GO:0021551">
    <property type="term" value="P:central nervous system morphogenesis"/>
    <property type="evidence" value="ECO:0007669"/>
    <property type="project" value="EnsemblMetazoa"/>
</dbReference>
<dbReference type="OMA" id="VSKEGPH"/>
<dbReference type="PANTHER" id="PTHR23033:SF14">
    <property type="entry name" value="GLYCOPROTEIN-N-ACETYLGALACTOSAMINE 3-BETA-GALACTOSYLTRANSFERASE 1-RELATED"/>
    <property type="match status" value="1"/>
</dbReference>
<evidence type="ECO:0000313" key="9">
    <source>
        <dbReference type="Proteomes" id="UP000008744"/>
    </source>
</evidence>
<evidence type="ECO:0000256" key="3">
    <source>
        <dbReference type="ARBA" id="ARBA00022692"/>
    </source>
</evidence>
<evidence type="ECO:0000256" key="4">
    <source>
        <dbReference type="ARBA" id="ARBA00022968"/>
    </source>
</evidence>
<dbReference type="PhylomeDB" id="B4GSC4"/>
<gene>
    <name evidence="8" type="primary">Dper\GL26714</name>
    <name evidence="8" type="ORF">Dper_GL26714</name>
</gene>
<dbReference type="eggNOG" id="KOG2246">
    <property type="taxonomic scope" value="Eukaryota"/>
</dbReference>
<dbReference type="GO" id="GO:0030145">
    <property type="term" value="F:manganese ion binding"/>
    <property type="evidence" value="ECO:0007669"/>
    <property type="project" value="EnsemblMetazoa"/>
</dbReference>
<dbReference type="GO" id="GO:0016263">
    <property type="term" value="F:glycoprotein-N-acetylgalactosamine 3-beta-galactosyltransferase activity"/>
    <property type="evidence" value="ECO:0007669"/>
    <property type="project" value="EnsemblMetazoa"/>
</dbReference>
<dbReference type="GO" id="GO:1902037">
    <property type="term" value="P:negative regulation of hematopoietic stem cell differentiation"/>
    <property type="evidence" value="ECO:0007669"/>
    <property type="project" value="EnsemblMetazoa"/>
</dbReference>
<dbReference type="EMBL" id="CH479189">
    <property type="protein sequence ID" value="EDW25671.1"/>
    <property type="molecule type" value="Genomic_DNA"/>
</dbReference>